<protein>
    <submittedName>
        <fullName evidence="4">Outer dense fiber protein 3-like</fullName>
    </submittedName>
</protein>
<dbReference type="PANTHER" id="PTHR21580">
    <property type="entry name" value="SHIPPO-1-RELATED"/>
    <property type="match status" value="1"/>
</dbReference>
<dbReference type="InterPro" id="IPR051291">
    <property type="entry name" value="CIMAP"/>
</dbReference>
<dbReference type="OrthoDB" id="429991at2759"/>
<proteinExistence type="predicted"/>
<dbReference type="RefSeq" id="XP_028133394.1">
    <property type="nucleotide sequence ID" value="XM_028277593.1"/>
</dbReference>
<dbReference type="AlphaFoldDB" id="A0A6P7FBU0"/>
<name>A0A6P7FBU0_DIAVI</name>
<gene>
    <name evidence="4" type="primary">LOC114328675</name>
</gene>
<feature type="region of interest" description="Disordered" evidence="1">
    <location>
        <begin position="104"/>
        <end position="132"/>
    </location>
</feature>
<keyword evidence="3" id="KW-1185">Reference proteome</keyword>
<dbReference type="GO" id="GO:0005856">
    <property type="term" value="C:cytoskeleton"/>
    <property type="evidence" value="ECO:0007669"/>
    <property type="project" value="TreeGrafter"/>
</dbReference>
<evidence type="ECO:0000313" key="3">
    <source>
        <dbReference type="Proteomes" id="UP001652700"/>
    </source>
</evidence>
<sequence length="235" mass="25989">MPRKNIGPGPGKYQLPPVVGFEQHDISKYRNPCYSIGLQLGYGQKLIGPGPAYGIHNMTRYGKASQPAYSMKSRPKDLTIFKPPGPGAYAPELAPRMAQRRPPAYSLSFRNPPVRPFSTPGPDKYDVPTTIGPKVPDKISKAAYSMSFKHFLHDLTRSPGPAKYTGIDTKVFKTKPPVYTLSPRIFPPEAKSATPGPIYLPKLPKKPGYSFGLRVDNDPYITAEDDMPCEVRRPC</sequence>
<dbReference type="InterPro" id="IPR010736">
    <property type="entry name" value="SHIPPO-rpt"/>
</dbReference>
<accession>A0A6P7FBU0</accession>
<dbReference type="EnsemblMetazoa" id="XM_028277593.2">
    <property type="protein sequence ID" value="XP_028133394.1"/>
    <property type="gene ID" value="LOC114328675"/>
</dbReference>
<dbReference type="KEGG" id="dvv:114328675"/>
<evidence type="ECO:0000256" key="1">
    <source>
        <dbReference type="SAM" id="MobiDB-lite"/>
    </source>
</evidence>
<dbReference type="PANTHER" id="PTHR21580:SF28">
    <property type="entry name" value="BOREALIN N-TERMINAL DOMAIN-CONTAINING PROTEIN-RELATED"/>
    <property type="match status" value="1"/>
</dbReference>
<organism evidence="4">
    <name type="scientific">Diabrotica virgifera virgifera</name>
    <name type="common">western corn rootworm</name>
    <dbReference type="NCBI Taxonomy" id="50390"/>
    <lineage>
        <taxon>Eukaryota</taxon>
        <taxon>Metazoa</taxon>
        <taxon>Ecdysozoa</taxon>
        <taxon>Arthropoda</taxon>
        <taxon>Hexapoda</taxon>
        <taxon>Insecta</taxon>
        <taxon>Pterygota</taxon>
        <taxon>Neoptera</taxon>
        <taxon>Endopterygota</taxon>
        <taxon>Coleoptera</taxon>
        <taxon>Polyphaga</taxon>
        <taxon>Cucujiformia</taxon>
        <taxon>Chrysomeloidea</taxon>
        <taxon>Chrysomelidae</taxon>
        <taxon>Galerucinae</taxon>
        <taxon>Diabroticina</taxon>
        <taxon>Diabroticites</taxon>
        <taxon>Diabrotica</taxon>
    </lineage>
</organism>
<dbReference type="Pfam" id="PF07004">
    <property type="entry name" value="SHIPPO-rpt"/>
    <property type="match status" value="3"/>
</dbReference>
<reference evidence="2" key="2">
    <citation type="submission" date="2025-05" db="UniProtKB">
        <authorList>
            <consortium name="EnsemblMetazoa"/>
        </authorList>
    </citation>
    <scope>IDENTIFICATION</scope>
</reference>
<evidence type="ECO:0000313" key="2">
    <source>
        <dbReference type="EnsemblMetazoa" id="XP_028133394.1"/>
    </source>
</evidence>
<evidence type="ECO:0000313" key="4">
    <source>
        <dbReference type="RefSeq" id="XP_028133394.1"/>
    </source>
</evidence>
<dbReference type="GeneID" id="114328675"/>
<dbReference type="InParanoid" id="A0A6P7FBU0"/>
<reference evidence="4" key="1">
    <citation type="submission" date="2025-04" db="UniProtKB">
        <authorList>
            <consortium name="RefSeq"/>
        </authorList>
    </citation>
    <scope>IDENTIFICATION</scope>
    <source>
        <tissue evidence="4">Whole insect</tissue>
    </source>
</reference>
<dbReference type="Proteomes" id="UP001652700">
    <property type="component" value="Unplaced"/>
</dbReference>